<feature type="coiled-coil region" evidence="1">
    <location>
        <begin position="789"/>
        <end position="824"/>
    </location>
</feature>
<keyword evidence="2" id="KW-1133">Transmembrane helix</keyword>
<name>A0A927AUI0_9BACT</name>
<organism evidence="3 4">
    <name type="scientific">Spirosoma profusum</name>
    <dbReference type="NCBI Taxonomy" id="2771354"/>
    <lineage>
        <taxon>Bacteria</taxon>
        <taxon>Pseudomonadati</taxon>
        <taxon>Bacteroidota</taxon>
        <taxon>Cytophagia</taxon>
        <taxon>Cytophagales</taxon>
        <taxon>Cytophagaceae</taxon>
        <taxon>Spirosoma</taxon>
    </lineage>
</organism>
<gene>
    <name evidence="3" type="ORF">IC229_27475</name>
</gene>
<evidence type="ECO:0000313" key="4">
    <source>
        <dbReference type="Proteomes" id="UP000598820"/>
    </source>
</evidence>
<feature type="coiled-coil region" evidence="1">
    <location>
        <begin position="716"/>
        <end position="743"/>
    </location>
</feature>
<sequence length="999" mass="109853">MADENNNQAIILEVEIDEGATEARLVELRKQSEALRVAKEDLKKANKEGKVSAEDYARSLTSITTQERTLSREIREEQKTLDKLIDVRRAANGSLDQSRAILSLVTDKFDGLNDAERENEEIGGRLANTINAVTDKLKSQEEATGRNYRSVGDYLKLVRVGGVSVGEFGDKFKEGTQAVQVFTKGIASTRGALIALTAIPIIALFVGLVALIKSTDEGADKLEQSIGFLTQAFDTLLQGIAPLGNLLVDLFTAPIDTIKSLVTGTDKYKVSLDEVAANAIKAGKAHAEYIAAMQEIEDNENALIVQREKVGLQVDQALLKVKDRSLSEQQKIKILREAGKAEADLAKQTVKNATDAYNEIVKLNKARLAANKKLKDEEQIAEDTAKANVIKAQRESLNTQQAIRNRETAQIEADEATRKENADKALNARKKLAEARVALAEVELIDLKRQGKDTLEQEEKILTLQGQLQSVGLKKNSAQRKLIEAQTNAAIIEARTKHAVELAEKSFQLDSTITATRIALARKGSQAELEAQKQQIEDQQKFDRKAAQDTIKDKQQLKLKLRQIDAQADLAREQLEDNFGKGQIDRAKELADKRLQTEFDLNKQTFAQQIKFQRDQIELEEKHALDLLKLDLENAEKRGLLDLKLQEELKVRKLAIRAKAIKDQKALDQQELEKAKSDALAISEAKLNAVVAGSKKELQVQKEILQKKYELEIATGKKTEDELKRLKEKNNEDNKKLDKAYSDGLVDDIINTVSLAKDTLSTLFEAQSAAIFSALDKQQEAALRSAGTNADLRARIEEKYQAKREQLEKEAARRRQKIASIENLIATATATTEALKLFAKNPVLGAITEALILTKAFAAQSLIDAQTFAKGGVADYVRRYVSDGQGGLVRGPGSGTSDSIPARISNGEAIINARSTAQFYNELSAINSYNGNGRMFSGASAMQPPQMSNFAYGGVQLKPGINVGADVITALKGARFVVAVEDIHGVESDLIYAEAQGSY</sequence>
<evidence type="ECO:0000256" key="1">
    <source>
        <dbReference type="SAM" id="Coils"/>
    </source>
</evidence>
<keyword evidence="4" id="KW-1185">Reference proteome</keyword>
<proteinExistence type="predicted"/>
<dbReference type="EMBL" id="JACWZY010000031">
    <property type="protein sequence ID" value="MBD2704412.1"/>
    <property type="molecule type" value="Genomic_DNA"/>
</dbReference>
<reference evidence="3" key="1">
    <citation type="submission" date="2020-09" db="EMBL/GenBank/DDBJ databases">
        <authorList>
            <person name="Kim M.K."/>
        </authorList>
    </citation>
    <scope>NUCLEOTIDE SEQUENCE</scope>
    <source>
        <strain evidence="3">BT702</strain>
    </source>
</reference>
<evidence type="ECO:0008006" key="5">
    <source>
        <dbReference type="Google" id="ProtNLM"/>
    </source>
</evidence>
<evidence type="ECO:0000256" key="2">
    <source>
        <dbReference type="SAM" id="Phobius"/>
    </source>
</evidence>
<dbReference type="RefSeq" id="WP_190890965.1">
    <property type="nucleotide sequence ID" value="NZ_JACWZY010000031.1"/>
</dbReference>
<keyword evidence="2" id="KW-0812">Transmembrane</keyword>
<feature type="transmembrane region" description="Helical" evidence="2">
    <location>
        <begin position="192"/>
        <end position="212"/>
    </location>
</feature>
<comment type="caution">
    <text evidence="3">The sequence shown here is derived from an EMBL/GenBank/DDBJ whole genome shotgun (WGS) entry which is preliminary data.</text>
</comment>
<accession>A0A927AUI0</accession>
<feature type="coiled-coil region" evidence="1">
    <location>
        <begin position="547"/>
        <end position="574"/>
    </location>
</feature>
<keyword evidence="1" id="KW-0175">Coiled coil</keyword>
<dbReference type="Proteomes" id="UP000598820">
    <property type="component" value="Unassembled WGS sequence"/>
</dbReference>
<keyword evidence="2" id="KW-0472">Membrane</keyword>
<dbReference type="AlphaFoldDB" id="A0A927AUI0"/>
<protein>
    <recommendedName>
        <fullName evidence="5">Tail tape measure protein</fullName>
    </recommendedName>
</protein>
<evidence type="ECO:0000313" key="3">
    <source>
        <dbReference type="EMBL" id="MBD2704412.1"/>
    </source>
</evidence>
<feature type="coiled-coil region" evidence="1">
    <location>
        <begin position="399"/>
        <end position="450"/>
    </location>
</feature>